<evidence type="ECO:0000313" key="4">
    <source>
        <dbReference type="Proteomes" id="UP000295274"/>
    </source>
</evidence>
<dbReference type="InterPro" id="IPR001296">
    <property type="entry name" value="Glyco_trans_1"/>
</dbReference>
<dbReference type="AlphaFoldDB" id="A0A4R7D3K2"/>
<feature type="domain" description="Glycosyl transferase family 1" evidence="1">
    <location>
        <begin position="177"/>
        <end position="338"/>
    </location>
</feature>
<dbReference type="EMBL" id="SNZW01000016">
    <property type="protein sequence ID" value="TDS13436.1"/>
    <property type="molecule type" value="Genomic_DNA"/>
</dbReference>
<dbReference type="RefSeq" id="WP_133673661.1">
    <property type="nucleotide sequence ID" value="NZ_SNZW01000016.1"/>
</dbReference>
<dbReference type="PANTHER" id="PTHR12526:SF630">
    <property type="entry name" value="GLYCOSYLTRANSFERASE"/>
    <property type="match status" value="1"/>
</dbReference>
<keyword evidence="3" id="KW-0808">Transferase</keyword>
<dbReference type="Pfam" id="PF13439">
    <property type="entry name" value="Glyco_transf_4"/>
    <property type="match status" value="1"/>
</dbReference>
<dbReference type="Proteomes" id="UP000295274">
    <property type="component" value="Unassembled WGS sequence"/>
</dbReference>
<organism evidence="3 4">
    <name type="scientific">Maribacter caenipelagi</name>
    <dbReference type="NCBI Taxonomy" id="1447781"/>
    <lineage>
        <taxon>Bacteria</taxon>
        <taxon>Pseudomonadati</taxon>
        <taxon>Bacteroidota</taxon>
        <taxon>Flavobacteriia</taxon>
        <taxon>Flavobacteriales</taxon>
        <taxon>Flavobacteriaceae</taxon>
        <taxon>Maribacter</taxon>
    </lineage>
</organism>
<comment type="caution">
    <text evidence="3">The sequence shown here is derived from an EMBL/GenBank/DDBJ whole genome shotgun (WGS) entry which is preliminary data.</text>
</comment>
<feature type="domain" description="Glycosyltransferase subfamily 4-like N-terminal" evidence="2">
    <location>
        <begin position="14"/>
        <end position="172"/>
    </location>
</feature>
<proteinExistence type="predicted"/>
<dbReference type="InterPro" id="IPR028098">
    <property type="entry name" value="Glyco_trans_4-like_N"/>
</dbReference>
<accession>A0A4R7D3K2</accession>
<name>A0A4R7D3K2_9FLAO</name>
<reference evidence="3 4" key="1">
    <citation type="submission" date="2019-03" db="EMBL/GenBank/DDBJ databases">
        <title>Genomic Encyclopedia of Type Strains, Phase III (KMG-III): the genomes of soil and plant-associated and newly described type strains.</title>
        <authorList>
            <person name="Whitman W."/>
        </authorList>
    </citation>
    <scope>NUCLEOTIDE SEQUENCE [LARGE SCALE GENOMIC DNA]</scope>
    <source>
        <strain evidence="3 4">CECT 8455</strain>
    </source>
</reference>
<dbReference type="OrthoDB" id="798298at2"/>
<dbReference type="Gene3D" id="3.40.50.2000">
    <property type="entry name" value="Glycogen Phosphorylase B"/>
    <property type="match status" value="2"/>
</dbReference>
<evidence type="ECO:0000259" key="2">
    <source>
        <dbReference type="Pfam" id="PF13439"/>
    </source>
</evidence>
<dbReference type="SUPFAM" id="SSF53756">
    <property type="entry name" value="UDP-Glycosyltransferase/glycogen phosphorylase"/>
    <property type="match status" value="1"/>
</dbReference>
<dbReference type="GO" id="GO:0016757">
    <property type="term" value="F:glycosyltransferase activity"/>
    <property type="evidence" value="ECO:0007669"/>
    <property type="project" value="InterPro"/>
</dbReference>
<dbReference type="PANTHER" id="PTHR12526">
    <property type="entry name" value="GLYCOSYLTRANSFERASE"/>
    <property type="match status" value="1"/>
</dbReference>
<keyword evidence="4" id="KW-1185">Reference proteome</keyword>
<sequence>MKIALVIYGLNASGGAERAVTGLANFLCSNHDTTIITLNKGESFYEIDPIVNLKYCFDKIKTKTNLFKSLHDSFYRINELKKIIDNENSDVVISFMTIANINSIIACKILNKPIVVSERANHAVFKLSKIKEIARNLTYKYAQKLVVQTQGNKDFYSQYFNNLKIDIIPNAIGENLQRQRTLKNSRENIILNVGSFKEGKAQDLLIRAFANLKNKTWKLVFLGKGPNLIRCIELAKELKVSNRIEFLGAQNDVAKYYNIAGMFVFTSEHEGFPNALLEALYFGIPTISTNCPHGPKDLITCGKNGYLIPVGNQTVLENKMEYLINNLKIRQQFSTAAIELSKKYEIKNIGTKWHDLIKSIEL</sequence>
<gene>
    <name evidence="3" type="ORF">DFQ03_2725</name>
</gene>
<dbReference type="Pfam" id="PF00534">
    <property type="entry name" value="Glycos_transf_1"/>
    <property type="match status" value="1"/>
</dbReference>
<evidence type="ECO:0000259" key="1">
    <source>
        <dbReference type="Pfam" id="PF00534"/>
    </source>
</evidence>
<evidence type="ECO:0000313" key="3">
    <source>
        <dbReference type="EMBL" id="TDS13436.1"/>
    </source>
</evidence>
<protein>
    <submittedName>
        <fullName evidence="3">GalNAc-alpha-(1-&gt;4)-GalNAc-alpha-(1-&gt;3)-diNAcBac-PP-undecaprenol alpha-1,4-N-acetyl-D-galactosaminyltransferase</fullName>
    </submittedName>
</protein>